<dbReference type="Proteomes" id="UP000193834">
    <property type="component" value="Unassembled WGS sequence"/>
</dbReference>
<dbReference type="RefSeq" id="WP_097676295.1">
    <property type="nucleotide sequence ID" value="NZ_FXAZ01000006.1"/>
</dbReference>
<evidence type="ECO:0000259" key="2">
    <source>
        <dbReference type="Pfam" id="PF01370"/>
    </source>
</evidence>
<dbReference type="Pfam" id="PF01370">
    <property type="entry name" value="Epimerase"/>
    <property type="match status" value="1"/>
</dbReference>
<reference evidence="4 5" key="1">
    <citation type="submission" date="2017-04" db="EMBL/GenBank/DDBJ databases">
        <authorList>
            <person name="Afonso C.L."/>
            <person name="Miller P.J."/>
            <person name="Scott M.A."/>
            <person name="Spackman E."/>
            <person name="Goraichik I."/>
            <person name="Dimitrov K.M."/>
            <person name="Suarez D.L."/>
            <person name="Swayne D.E."/>
        </authorList>
    </citation>
    <scope>NUCLEOTIDE SEQUENCE [LARGE SCALE GENOMIC DNA]</scope>
    <source>
        <strain evidence="4 5">11</strain>
    </source>
</reference>
<name>A0A1X7LQ69_9BACL</name>
<dbReference type="PANTHER" id="PTHR11092">
    <property type="entry name" value="SUGAR NUCLEOTIDE EPIMERASE RELATED"/>
    <property type="match status" value="1"/>
</dbReference>
<dbReference type="InterPro" id="IPR001509">
    <property type="entry name" value="Epimerase_deHydtase"/>
</dbReference>
<dbReference type="InterPro" id="IPR013549">
    <property type="entry name" value="DUF1731"/>
</dbReference>
<dbReference type="Gene3D" id="3.40.50.720">
    <property type="entry name" value="NAD(P)-binding Rossmann-like Domain"/>
    <property type="match status" value="1"/>
</dbReference>
<sequence>MGDAMKVVLAGGTGFLGQALASYLTQCGYEVCILTRGHARIRDSIRYVHWNGRSLTGWEDELEGAYAIVNFAGKSVNCLYTKKNKREIITSRIDSVQVIDRAVLQLSVKPKVIVQAGSLAIFGNTAQVCDEHAAHGEGFSVQVCEMWEEAFFFKPIPEVRKVMLRIGFALGRDGGALEPLMKLVRYGAGGTIGSGQQYISWLHMDDLNGMFRYAIENDNAEGIYNATGVAPVTNKHFMATLRSVMGRGWQLPAPSPLVRIGAYVIMRADPELALSGRNCLPARFVKEGFPFKHTELDRALTDIVKESR</sequence>
<organism evidence="4 5">
    <name type="scientific">Paenibacillus aquistagni</name>
    <dbReference type="NCBI Taxonomy" id="1852522"/>
    <lineage>
        <taxon>Bacteria</taxon>
        <taxon>Bacillati</taxon>
        <taxon>Bacillota</taxon>
        <taxon>Bacilli</taxon>
        <taxon>Bacillales</taxon>
        <taxon>Paenibacillaceae</taxon>
        <taxon>Paenibacillus</taxon>
    </lineage>
</organism>
<dbReference type="AlphaFoldDB" id="A0A1X7LQ69"/>
<evidence type="ECO:0000313" key="5">
    <source>
        <dbReference type="Proteomes" id="UP000193834"/>
    </source>
</evidence>
<keyword evidence="5" id="KW-1185">Reference proteome</keyword>
<dbReference type="OrthoDB" id="9801773at2"/>
<dbReference type="InterPro" id="IPR010099">
    <property type="entry name" value="SDR39U1"/>
</dbReference>
<evidence type="ECO:0000313" key="4">
    <source>
        <dbReference type="EMBL" id="SMG55830.1"/>
    </source>
</evidence>
<proteinExistence type="inferred from homology"/>
<accession>A0A1X7LQ69</accession>
<dbReference type="Pfam" id="PF08338">
    <property type="entry name" value="DUF1731"/>
    <property type="match status" value="1"/>
</dbReference>
<dbReference type="EMBL" id="FXAZ01000006">
    <property type="protein sequence ID" value="SMG55830.1"/>
    <property type="molecule type" value="Genomic_DNA"/>
</dbReference>
<dbReference type="NCBIfam" id="TIGR01777">
    <property type="entry name" value="yfcH"/>
    <property type="match status" value="1"/>
</dbReference>
<dbReference type="SUPFAM" id="SSF51735">
    <property type="entry name" value="NAD(P)-binding Rossmann-fold domains"/>
    <property type="match status" value="1"/>
</dbReference>
<evidence type="ECO:0000259" key="3">
    <source>
        <dbReference type="Pfam" id="PF08338"/>
    </source>
</evidence>
<evidence type="ECO:0000256" key="1">
    <source>
        <dbReference type="ARBA" id="ARBA00009353"/>
    </source>
</evidence>
<feature type="domain" description="NAD-dependent epimerase/dehydratase" evidence="2">
    <location>
        <begin position="7"/>
        <end position="128"/>
    </location>
</feature>
<protein>
    <recommendedName>
        <fullName evidence="6">TIGR01777 family protein</fullName>
    </recommendedName>
</protein>
<dbReference type="STRING" id="1852522.SAMN06295960_4021"/>
<dbReference type="PANTHER" id="PTHR11092:SF0">
    <property type="entry name" value="EPIMERASE FAMILY PROTEIN SDR39U1"/>
    <property type="match status" value="1"/>
</dbReference>
<gene>
    <name evidence="4" type="ORF">SAMN06295960_4021</name>
</gene>
<dbReference type="InterPro" id="IPR036291">
    <property type="entry name" value="NAD(P)-bd_dom_sf"/>
</dbReference>
<evidence type="ECO:0008006" key="6">
    <source>
        <dbReference type="Google" id="ProtNLM"/>
    </source>
</evidence>
<feature type="domain" description="DUF1731" evidence="3">
    <location>
        <begin position="254"/>
        <end position="303"/>
    </location>
</feature>
<comment type="similarity">
    <text evidence="1">Belongs to the NAD(P)-dependent epimerase/dehydratase family. SDR39U1 subfamily.</text>
</comment>